<proteinExistence type="predicted"/>
<dbReference type="Proteomes" id="UP000235034">
    <property type="component" value="Unassembled WGS sequence"/>
</dbReference>
<keyword evidence="3" id="KW-1185">Reference proteome</keyword>
<dbReference type="PANTHER" id="PTHR24094:SF15">
    <property type="entry name" value="AMP-DEPENDENT SYNTHETASE_LIGASE DOMAIN-CONTAINING PROTEIN-RELATED"/>
    <property type="match status" value="1"/>
</dbReference>
<dbReference type="OrthoDB" id="5196645at2"/>
<dbReference type="PANTHER" id="PTHR24094">
    <property type="entry name" value="SECRETED PROTEIN"/>
    <property type="match status" value="1"/>
</dbReference>
<dbReference type="InterPro" id="IPR011089">
    <property type="entry name" value="GmrSD_C"/>
</dbReference>
<evidence type="ECO:0000313" key="2">
    <source>
        <dbReference type="EMBL" id="PLS29152.1"/>
    </source>
</evidence>
<organism evidence="2 3">
    <name type="scientific">Bifidobacterium parmae</name>
    <dbReference type="NCBI Taxonomy" id="361854"/>
    <lineage>
        <taxon>Bacteria</taxon>
        <taxon>Bacillati</taxon>
        <taxon>Actinomycetota</taxon>
        <taxon>Actinomycetes</taxon>
        <taxon>Bifidobacteriales</taxon>
        <taxon>Bifidobacteriaceae</taxon>
        <taxon>Bifidobacterium</taxon>
    </lineage>
</organism>
<comment type="caution">
    <text evidence="2">The sequence shown here is derived from an EMBL/GenBank/DDBJ whole genome shotgun (WGS) entry which is preliminary data.</text>
</comment>
<dbReference type="RefSeq" id="WP_101621926.1">
    <property type="nucleotide sequence ID" value="NZ_NMWT01000008.1"/>
</dbReference>
<evidence type="ECO:0000313" key="3">
    <source>
        <dbReference type="Proteomes" id="UP000235034"/>
    </source>
</evidence>
<name>A0A2N5J4L2_9BIFI</name>
<accession>A0A2N5J4L2</accession>
<gene>
    <name evidence="2" type="ORF">Uis4E_0730</name>
</gene>
<dbReference type="EMBL" id="NMWT01000008">
    <property type="protein sequence ID" value="PLS29152.1"/>
    <property type="molecule type" value="Genomic_DNA"/>
</dbReference>
<reference evidence="2 3" key="1">
    <citation type="submission" date="2017-07" db="EMBL/GenBank/DDBJ databases">
        <title>Bifidobacterium novel species.</title>
        <authorList>
            <person name="Lugli G.A."/>
            <person name="Milani C."/>
            <person name="Duranti S."/>
            <person name="Mangifesta M."/>
        </authorList>
    </citation>
    <scope>NUCLEOTIDE SEQUENCE [LARGE SCALE GENOMIC DNA]</scope>
    <source>
        <strain evidence="2 3">77</strain>
    </source>
</reference>
<dbReference type="AlphaFoldDB" id="A0A2N5J4L2"/>
<dbReference type="Pfam" id="PF07510">
    <property type="entry name" value="GmrSD_C"/>
    <property type="match status" value="1"/>
</dbReference>
<evidence type="ECO:0000259" key="1">
    <source>
        <dbReference type="Pfam" id="PF07510"/>
    </source>
</evidence>
<sequence length="253" mass="27214">MSRRHHPARFRRRRFSAERLVERVLILVILAALVGAAVGLGLPEISPTVASITGERAATGQAADVLATLAVDDDPNASGYSRDAFGYRETDDDGNGCDIREDVLARDLKDVTFKGATGRYACTVASGTLDDPYTGKTIRFTRGATTSAAVQIDHVVALENAWQSGAREWDTAKRYRYGNDPYNLLAVDGPANQEKGSASAAYWLPTNGAYRCDYVARQIGVKSKYGLTVTSAEKDAMLAVLHTCPGQAVPADQ</sequence>
<protein>
    <submittedName>
        <fullName evidence="2">Deoxyribonuclease</fullName>
    </submittedName>
</protein>
<feature type="domain" description="GmrSD restriction endonucleases C-terminal" evidence="1">
    <location>
        <begin position="99"/>
        <end position="239"/>
    </location>
</feature>